<keyword evidence="3" id="KW-1185">Reference proteome</keyword>
<dbReference type="EMBL" id="JASPKZ010001574">
    <property type="protein sequence ID" value="KAJ9597983.1"/>
    <property type="molecule type" value="Genomic_DNA"/>
</dbReference>
<evidence type="ECO:0000313" key="3">
    <source>
        <dbReference type="Proteomes" id="UP001233999"/>
    </source>
</evidence>
<name>A0AAD8AHS3_DIPPU</name>
<reference evidence="2" key="2">
    <citation type="submission" date="2023-05" db="EMBL/GenBank/DDBJ databases">
        <authorList>
            <person name="Fouks B."/>
        </authorList>
    </citation>
    <scope>NUCLEOTIDE SEQUENCE</scope>
    <source>
        <strain evidence="2">Stay&amp;Tobe</strain>
        <tissue evidence="2">Testes</tissue>
    </source>
</reference>
<keyword evidence="1" id="KW-0812">Transmembrane</keyword>
<feature type="transmembrane region" description="Helical" evidence="1">
    <location>
        <begin position="155"/>
        <end position="175"/>
    </location>
</feature>
<reference evidence="2" key="1">
    <citation type="journal article" date="2023" name="IScience">
        <title>Live-bearing cockroach genome reveals convergent evolutionary mechanisms linked to viviparity in insects and beyond.</title>
        <authorList>
            <person name="Fouks B."/>
            <person name="Harrison M.C."/>
            <person name="Mikhailova A.A."/>
            <person name="Marchal E."/>
            <person name="English S."/>
            <person name="Carruthers M."/>
            <person name="Jennings E.C."/>
            <person name="Chiamaka E.L."/>
            <person name="Frigard R.A."/>
            <person name="Pippel M."/>
            <person name="Attardo G.M."/>
            <person name="Benoit J.B."/>
            <person name="Bornberg-Bauer E."/>
            <person name="Tobe S.S."/>
        </authorList>
    </citation>
    <scope>NUCLEOTIDE SEQUENCE</scope>
    <source>
        <strain evidence="2">Stay&amp;Tobe</strain>
    </source>
</reference>
<feature type="non-terminal residue" evidence="2">
    <location>
        <position position="1"/>
    </location>
</feature>
<comment type="caution">
    <text evidence="2">The sequence shown here is derived from an EMBL/GenBank/DDBJ whole genome shotgun (WGS) entry which is preliminary data.</text>
</comment>
<accession>A0AAD8AHS3</accession>
<protein>
    <submittedName>
        <fullName evidence="2">Uncharacterized protein</fullName>
    </submittedName>
</protein>
<keyword evidence="1" id="KW-1133">Transmembrane helix</keyword>
<evidence type="ECO:0000313" key="2">
    <source>
        <dbReference type="EMBL" id="KAJ9597983.1"/>
    </source>
</evidence>
<dbReference type="Proteomes" id="UP001233999">
    <property type="component" value="Unassembled WGS sequence"/>
</dbReference>
<organism evidence="2 3">
    <name type="scientific">Diploptera punctata</name>
    <name type="common">Pacific beetle cockroach</name>
    <dbReference type="NCBI Taxonomy" id="6984"/>
    <lineage>
        <taxon>Eukaryota</taxon>
        <taxon>Metazoa</taxon>
        <taxon>Ecdysozoa</taxon>
        <taxon>Arthropoda</taxon>
        <taxon>Hexapoda</taxon>
        <taxon>Insecta</taxon>
        <taxon>Pterygota</taxon>
        <taxon>Neoptera</taxon>
        <taxon>Polyneoptera</taxon>
        <taxon>Dictyoptera</taxon>
        <taxon>Blattodea</taxon>
        <taxon>Blaberoidea</taxon>
        <taxon>Blaberidae</taxon>
        <taxon>Diplopterinae</taxon>
        <taxon>Diploptera</taxon>
    </lineage>
</organism>
<feature type="transmembrane region" description="Helical" evidence="1">
    <location>
        <begin position="62"/>
        <end position="81"/>
    </location>
</feature>
<proteinExistence type="predicted"/>
<sequence length="176" mass="19951">PWPIVSEFSLPRFISVLSLLQCTDEVYESNAERALNYETLKYKVCGSLIRVYQRALNLKTKMIIRIHHLISGIMIVFILFMRARLTTSEFKSWYSHLLASNPLVEVDIGMTWQFESCKSVVTVQRAFLGSLIVIPPMPTTSVNGIISSQRPVRKVSTFHTVITGLVVMVQMTGLIT</sequence>
<keyword evidence="1" id="KW-0472">Membrane</keyword>
<dbReference type="AlphaFoldDB" id="A0AAD8AHS3"/>
<feature type="non-terminal residue" evidence="2">
    <location>
        <position position="176"/>
    </location>
</feature>
<gene>
    <name evidence="2" type="ORF">L9F63_011184</name>
</gene>
<evidence type="ECO:0000256" key="1">
    <source>
        <dbReference type="SAM" id="Phobius"/>
    </source>
</evidence>